<dbReference type="AlphaFoldDB" id="A0A414LIV5"/>
<name>A0A414LIV5_9BACE</name>
<dbReference type="InterPro" id="IPR025049">
    <property type="entry name" value="Mfa-like_1"/>
</dbReference>
<dbReference type="Pfam" id="PF13149">
    <property type="entry name" value="Mfa_like_1"/>
    <property type="match status" value="1"/>
</dbReference>
<dbReference type="CDD" id="cd13120">
    <property type="entry name" value="BF2867_like_N"/>
    <property type="match status" value="1"/>
</dbReference>
<protein>
    <submittedName>
        <fullName evidence="1">Fimbrillin family protein</fullName>
    </submittedName>
</protein>
<dbReference type="InterPro" id="IPR042278">
    <property type="entry name" value="Mfa-like_1_N"/>
</dbReference>
<evidence type="ECO:0000313" key="1">
    <source>
        <dbReference type="EMBL" id="RHE94555.1"/>
    </source>
</evidence>
<proteinExistence type="predicted"/>
<reference evidence="1 2" key="1">
    <citation type="submission" date="2018-08" db="EMBL/GenBank/DDBJ databases">
        <title>A genome reference for cultivated species of the human gut microbiota.</title>
        <authorList>
            <person name="Zou Y."/>
            <person name="Xue W."/>
            <person name="Luo G."/>
        </authorList>
    </citation>
    <scope>NUCLEOTIDE SEQUENCE [LARGE SCALE GENOMIC DNA]</scope>
    <source>
        <strain evidence="1 2">AM27-17</strain>
    </source>
</reference>
<comment type="caution">
    <text evidence="1">The sequence shown here is derived from an EMBL/GenBank/DDBJ whole genome shotgun (WGS) entry which is preliminary data.</text>
</comment>
<accession>A0A414LIV5</accession>
<dbReference type="RefSeq" id="WP_118221017.1">
    <property type="nucleotide sequence ID" value="NZ_JADNIJ010000015.1"/>
</dbReference>
<dbReference type="Proteomes" id="UP000285650">
    <property type="component" value="Unassembled WGS sequence"/>
</dbReference>
<organism evidence="1 2">
    <name type="scientific">Bacteroides intestinalis</name>
    <dbReference type="NCBI Taxonomy" id="329854"/>
    <lineage>
        <taxon>Bacteria</taxon>
        <taxon>Pseudomonadati</taxon>
        <taxon>Bacteroidota</taxon>
        <taxon>Bacteroidia</taxon>
        <taxon>Bacteroidales</taxon>
        <taxon>Bacteroidaceae</taxon>
        <taxon>Bacteroides</taxon>
    </lineage>
</organism>
<evidence type="ECO:0000313" key="2">
    <source>
        <dbReference type="Proteomes" id="UP000285650"/>
    </source>
</evidence>
<gene>
    <name evidence="1" type="ORF">DW712_04595</name>
</gene>
<sequence>MNAKSKIWIVGVWTLCLCACSDRTSSVNDEPSVSLPIGFSSDVASAESPQTRGTVLTTIDKVRLFASYTGTADWGPSSSYSFDYMYDQLLTKVADGSWTYSPLKYWPVNPADKISFFAYAPEEVKTKGYISVSAASTSNPKFTYTLPAQESDKLDLLLAGTLNCTNATKKVSLPMKHALTQVTFKAKNGAPANISNITLSAATVTMPGTGTLTFNSASVPASASGTFIWTPDTSTSKLTIFTADDKLGGSKTISLGTSADAQTLATFFLLPVGDPSTQVKFSLTYTITKTSGPNSGNTTALTTTISPSASPLWLPGKVLGYTILVIDDRLEIDGSVTVEDFGNGTDIGGGGIPAT</sequence>
<dbReference type="Gene3D" id="2.60.40.2620">
    <property type="entry name" value="Fimbrillin-like"/>
    <property type="match status" value="1"/>
</dbReference>
<dbReference type="EMBL" id="QSKV01000002">
    <property type="protein sequence ID" value="RHE94555.1"/>
    <property type="molecule type" value="Genomic_DNA"/>
</dbReference>